<name>A0AAV4AQM8_9GAST</name>
<sequence length="152" mass="17266">MEKAVTNLWIRLNPLDQLRYSLLEDCGDVYDDLQFQIIWRFHEKRSGVTMLVRNVNLHRYWRTSPASLRAEGGVGGTVACESALRSAGTLLSRAIGQTSQWNGPRAARMEKEMRNLWIRTGTERKSNRAGSMGWIWTPAMEIGIAANQTVDQ</sequence>
<organism evidence="1 2">
    <name type="scientific">Plakobranchus ocellatus</name>
    <dbReference type="NCBI Taxonomy" id="259542"/>
    <lineage>
        <taxon>Eukaryota</taxon>
        <taxon>Metazoa</taxon>
        <taxon>Spiralia</taxon>
        <taxon>Lophotrochozoa</taxon>
        <taxon>Mollusca</taxon>
        <taxon>Gastropoda</taxon>
        <taxon>Heterobranchia</taxon>
        <taxon>Euthyneura</taxon>
        <taxon>Panpulmonata</taxon>
        <taxon>Sacoglossa</taxon>
        <taxon>Placobranchoidea</taxon>
        <taxon>Plakobranchidae</taxon>
        <taxon>Plakobranchus</taxon>
    </lineage>
</organism>
<keyword evidence="2" id="KW-1185">Reference proteome</keyword>
<gene>
    <name evidence="1" type="ORF">PoB_003538300</name>
</gene>
<dbReference type="AlphaFoldDB" id="A0AAV4AQM8"/>
<evidence type="ECO:0000313" key="2">
    <source>
        <dbReference type="Proteomes" id="UP000735302"/>
    </source>
</evidence>
<feature type="non-terminal residue" evidence="1">
    <location>
        <position position="152"/>
    </location>
</feature>
<evidence type="ECO:0000313" key="1">
    <source>
        <dbReference type="EMBL" id="GFO08878.1"/>
    </source>
</evidence>
<dbReference type="EMBL" id="BLXT01004017">
    <property type="protein sequence ID" value="GFO08878.1"/>
    <property type="molecule type" value="Genomic_DNA"/>
</dbReference>
<proteinExistence type="predicted"/>
<reference evidence="1 2" key="1">
    <citation type="journal article" date="2021" name="Elife">
        <title>Chloroplast acquisition without the gene transfer in kleptoplastic sea slugs, Plakobranchus ocellatus.</title>
        <authorList>
            <person name="Maeda T."/>
            <person name="Takahashi S."/>
            <person name="Yoshida T."/>
            <person name="Shimamura S."/>
            <person name="Takaki Y."/>
            <person name="Nagai Y."/>
            <person name="Toyoda A."/>
            <person name="Suzuki Y."/>
            <person name="Arimoto A."/>
            <person name="Ishii H."/>
            <person name="Satoh N."/>
            <person name="Nishiyama T."/>
            <person name="Hasebe M."/>
            <person name="Maruyama T."/>
            <person name="Minagawa J."/>
            <person name="Obokata J."/>
            <person name="Shigenobu S."/>
        </authorList>
    </citation>
    <scope>NUCLEOTIDE SEQUENCE [LARGE SCALE GENOMIC DNA]</scope>
</reference>
<comment type="caution">
    <text evidence="1">The sequence shown here is derived from an EMBL/GenBank/DDBJ whole genome shotgun (WGS) entry which is preliminary data.</text>
</comment>
<dbReference type="Proteomes" id="UP000735302">
    <property type="component" value="Unassembled WGS sequence"/>
</dbReference>
<protein>
    <submittedName>
        <fullName evidence="1">Uncharacterized protein</fullName>
    </submittedName>
</protein>
<accession>A0AAV4AQM8</accession>